<organism evidence="14 15">
    <name type="scientific">Chlamydomonas incerta</name>
    <dbReference type="NCBI Taxonomy" id="51695"/>
    <lineage>
        <taxon>Eukaryota</taxon>
        <taxon>Viridiplantae</taxon>
        <taxon>Chlorophyta</taxon>
        <taxon>core chlorophytes</taxon>
        <taxon>Chlorophyceae</taxon>
        <taxon>CS clade</taxon>
        <taxon>Chlamydomonadales</taxon>
        <taxon>Chlamydomonadaceae</taxon>
        <taxon>Chlamydomonas</taxon>
    </lineage>
</organism>
<protein>
    <recommendedName>
        <fullName evidence="16">Leucine-rich repeat-containing N-terminal plant-type domain-containing protein</fullName>
    </recommendedName>
</protein>
<keyword evidence="15" id="KW-1185">Reference proteome</keyword>
<evidence type="ECO:0000256" key="5">
    <source>
        <dbReference type="ARBA" id="ARBA00022729"/>
    </source>
</evidence>
<feature type="chain" id="PRO_5032310533" description="Leucine-rich repeat-containing N-terminal plant-type domain-containing protein" evidence="13">
    <location>
        <begin position="17"/>
        <end position="334"/>
    </location>
</feature>
<gene>
    <name evidence="14" type="ORF">HXX76_012364</name>
</gene>
<dbReference type="Pfam" id="PF00560">
    <property type="entry name" value="LRR_1"/>
    <property type="match status" value="2"/>
</dbReference>
<dbReference type="Gene3D" id="3.80.10.10">
    <property type="entry name" value="Ribonuclease Inhibitor"/>
    <property type="match status" value="2"/>
</dbReference>
<keyword evidence="8" id="KW-0472">Membrane</keyword>
<sequence length="334" mass="36054">MRSAAAVLLLLSSCSSCPRSTSGLGGNHGSGVGGRSGQRRSTLLSPAPAGIRGVLLAGLLVVLLLVAQPQQAHAYTRPDQLQALLVLRNAYINKTASWAKTLSHWKWCGGGQGNWEYIHCRGSVGPYGEGSQGAFDGLVTNVHITDQELEGLPPRELCGLQHLRELDLDGSNFNGGGDPGMRHVSVLGPFPSWTLSCFSDLQELDLSYNRLTGTIPPELATKVPTLQEFKVEHNEFVGTIPPAMGSMPRLRVLRLEYNNMYGTIPKEFSQLKKNLNTFEIANNDFSGDLMPLAEARPISVTLENNPQLCGMVPAGIRFAAGYNPYGTRLGQPCD</sequence>
<evidence type="ECO:0000256" key="1">
    <source>
        <dbReference type="ARBA" id="ARBA00004236"/>
    </source>
</evidence>
<evidence type="ECO:0000256" key="12">
    <source>
        <dbReference type="SAM" id="MobiDB-lite"/>
    </source>
</evidence>
<keyword evidence="4" id="KW-0812">Transmembrane</keyword>
<dbReference type="GO" id="GO:0005886">
    <property type="term" value="C:plasma membrane"/>
    <property type="evidence" value="ECO:0007669"/>
    <property type="project" value="UniProtKB-SubCell"/>
</dbReference>
<comment type="caution">
    <text evidence="14">The sequence shown here is derived from an EMBL/GenBank/DDBJ whole genome shotgun (WGS) entry which is preliminary data.</text>
</comment>
<dbReference type="InterPro" id="IPR001611">
    <property type="entry name" value="Leu-rich_rpt"/>
</dbReference>
<dbReference type="Proteomes" id="UP000650467">
    <property type="component" value="Unassembled WGS sequence"/>
</dbReference>
<feature type="region of interest" description="Disordered" evidence="12">
    <location>
        <begin position="18"/>
        <end position="40"/>
    </location>
</feature>
<dbReference type="EMBL" id="JAEHOC010000040">
    <property type="protein sequence ID" value="KAG2427428.1"/>
    <property type="molecule type" value="Genomic_DNA"/>
</dbReference>
<evidence type="ECO:0000256" key="7">
    <source>
        <dbReference type="ARBA" id="ARBA00022989"/>
    </source>
</evidence>
<dbReference type="OrthoDB" id="564617at2759"/>
<keyword evidence="3" id="KW-1003">Cell membrane</keyword>
<reference evidence="14" key="1">
    <citation type="journal article" date="2020" name="bioRxiv">
        <title>Comparative genomics of Chlamydomonas.</title>
        <authorList>
            <person name="Craig R.J."/>
            <person name="Hasan A.R."/>
            <person name="Ness R.W."/>
            <person name="Keightley P.D."/>
        </authorList>
    </citation>
    <scope>NUCLEOTIDE SEQUENCE</scope>
    <source>
        <strain evidence="14">SAG 7.73</strain>
    </source>
</reference>
<evidence type="ECO:0000256" key="10">
    <source>
        <dbReference type="ARBA" id="ARBA00023180"/>
    </source>
</evidence>
<comment type="subcellular location">
    <subcellularLocation>
        <location evidence="1">Cell membrane</location>
    </subcellularLocation>
    <subcellularLocation>
        <location evidence="2">Cytoplasm</location>
        <location evidence="2">Cytoskeleton</location>
        <location evidence="2">Cilium axoneme</location>
    </subcellularLocation>
    <subcellularLocation>
        <location evidence="11">Endomembrane system</location>
        <topology evidence="11">Single-pass membrane protein</topology>
    </subcellularLocation>
</comment>
<evidence type="ECO:0000256" key="2">
    <source>
        <dbReference type="ARBA" id="ARBA00004430"/>
    </source>
</evidence>
<dbReference type="PANTHER" id="PTHR48052:SF59">
    <property type="entry name" value="PROTEIN KINASE DOMAIN-CONTAINING PROTEIN"/>
    <property type="match status" value="1"/>
</dbReference>
<evidence type="ECO:0008006" key="16">
    <source>
        <dbReference type="Google" id="ProtNLM"/>
    </source>
</evidence>
<evidence type="ECO:0000313" key="14">
    <source>
        <dbReference type="EMBL" id="KAG2427428.1"/>
    </source>
</evidence>
<dbReference type="GO" id="GO:0005930">
    <property type="term" value="C:axoneme"/>
    <property type="evidence" value="ECO:0007669"/>
    <property type="project" value="UniProtKB-SubCell"/>
</dbReference>
<feature type="signal peptide" evidence="13">
    <location>
        <begin position="1"/>
        <end position="16"/>
    </location>
</feature>
<evidence type="ECO:0000256" key="6">
    <source>
        <dbReference type="ARBA" id="ARBA00022737"/>
    </source>
</evidence>
<keyword evidence="5 13" id="KW-0732">Signal</keyword>
<feature type="compositionally biased region" description="Gly residues" evidence="12">
    <location>
        <begin position="23"/>
        <end position="36"/>
    </location>
</feature>
<evidence type="ECO:0000313" key="15">
    <source>
        <dbReference type="Proteomes" id="UP000650467"/>
    </source>
</evidence>
<keyword evidence="10" id="KW-0325">Glycoprotein</keyword>
<dbReference type="FunFam" id="3.80.10.10:FF:000383">
    <property type="entry name" value="Leucine-rich repeat receptor protein kinase EMS1"/>
    <property type="match status" value="1"/>
</dbReference>
<accession>A0A835SPN0</accession>
<evidence type="ECO:0000256" key="3">
    <source>
        <dbReference type="ARBA" id="ARBA00022475"/>
    </source>
</evidence>
<dbReference type="AlphaFoldDB" id="A0A835SPN0"/>
<dbReference type="PANTHER" id="PTHR48052">
    <property type="entry name" value="UNNAMED PRODUCT"/>
    <property type="match status" value="1"/>
</dbReference>
<evidence type="ECO:0000256" key="4">
    <source>
        <dbReference type="ARBA" id="ARBA00022692"/>
    </source>
</evidence>
<dbReference type="InterPro" id="IPR032675">
    <property type="entry name" value="LRR_dom_sf"/>
</dbReference>
<evidence type="ECO:0000256" key="9">
    <source>
        <dbReference type="ARBA" id="ARBA00023170"/>
    </source>
</evidence>
<keyword evidence="7" id="KW-1133">Transmembrane helix</keyword>
<dbReference type="SUPFAM" id="SSF52058">
    <property type="entry name" value="L domain-like"/>
    <property type="match status" value="1"/>
</dbReference>
<dbReference type="GO" id="GO:0012505">
    <property type="term" value="C:endomembrane system"/>
    <property type="evidence" value="ECO:0007669"/>
    <property type="project" value="UniProtKB-SubCell"/>
</dbReference>
<evidence type="ECO:0000256" key="13">
    <source>
        <dbReference type="SAM" id="SignalP"/>
    </source>
</evidence>
<evidence type="ECO:0000256" key="8">
    <source>
        <dbReference type="ARBA" id="ARBA00023136"/>
    </source>
</evidence>
<name>A0A835SPN0_CHLIN</name>
<keyword evidence="6" id="KW-0677">Repeat</keyword>
<keyword evidence="9" id="KW-0675">Receptor</keyword>
<evidence type="ECO:0000256" key="11">
    <source>
        <dbReference type="ARBA" id="ARBA00037847"/>
    </source>
</evidence>
<proteinExistence type="predicted"/>